<dbReference type="Pfam" id="PF06201">
    <property type="entry name" value="PITH"/>
    <property type="match status" value="1"/>
</dbReference>
<evidence type="ECO:0000313" key="5">
    <source>
        <dbReference type="Proteomes" id="UP001590951"/>
    </source>
</evidence>
<dbReference type="InterPro" id="IPR010400">
    <property type="entry name" value="PITH_dom"/>
</dbReference>
<dbReference type="PROSITE" id="PS51532">
    <property type="entry name" value="PITH"/>
    <property type="match status" value="1"/>
</dbReference>
<keyword evidence="5" id="KW-1185">Reference proteome</keyword>
<feature type="region of interest" description="Disordered" evidence="2">
    <location>
        <begin position="1"/>
        <end position="35"/>
    </location>
</feature>
<evidence type="ECO:0000256" key="2">
    <source>
        <dbReference type="SAM" id="MobiDB-lite"/>
    </source>
</evidence>
<feature type="compositionally biased region" description="Basic and acidic residues" evidence="2">
    <location>
        <begin position="1"/>
        <end position="33"/>
    </location>
</feature>
<dbReference type="Gene3D" id="2.60.120.470">
    <property type="entry name" value="PITH domain"/>
    <property type="match status" value="1"/>
</dbReference>
<accession>A0ABR4AWV6</accession>
<dbReference type="PANTHER" id="PTHR12175">
    <property type="entry name" value="AD039 HT014 THIOREDOXIN FAMILY TRP26"/>
    <property type="match status" value="1"/>
</dbReference>
<proteinExistence type="inferred from homology"/>
<organism evidence="4 5">
    <name type="scientific">Lepraria finkii</name>
    <dbReference type="NCBI Taxonomy" id="1340010"/>
    <lineage>
        <taxon>Eukaryota</taxon>
        <taxon>Fungi</taxon>
        <taxon>Dikarya</taxon>
        <taxon>Ascomycota</taxon>
        <taxon>Pezizomycotina</taxon>
        <taxon>Lecanoromycetes</taxon>
        <taxon>OSLEUM clade</taxon>
        <taxon>Lecanoromycetidae</taxon>
        <taxon>Lecanorales</taxon>
        <taxon>Lecanorineae</taxon>
        <taxon>Stereocaulaceae</taxon>
        <taxon>Lepraria</taxon>
    </lineage>
</organism>
<dbReference type="EMBL" id="JBHFEH010000051">
    <property type="protein sequence ID" value="KAL2050159.1"/>
    <property type="molecule type" value="Genomic_DNA"/>
</dbReference>
<evidence type="ECO:0000259" key="3">
    <source>
        <dbReference type="PROSITE" id="PS51532"/>
    </source>
</evidence>
<name>A0ABR4AWV6_9LECA</name>
<evidence type="ECO:0000313" key="4">
    <source>
        <dbReference type="EMBL" id="KAL2050159.1"/>
    </source>
</evidence>
<dbReference type="PANTHER" id="PTHR12175:SF1">
    <property type="entry name" value="PITH DOMAIN-CONTAINING PROTEIN 1"/>
    <property type="match status" value="1"/>
</dbReference>
<comment type="caution">
    <text evidence="4">The sequence shown here is derived from an EMBL/GenBank/DDBJ whole genome shotgun (WGS) entry which is preliminary data.</text>
</comment>
<feature type="domain" description="PITH" evidence="3">
    <location>
        <begin position="31"/>
        <end position="204"/>
    </location>
</feature>
<sequence length="238" mass="26780">MSHHEGHDHSGHDHSGHGHGDRGHDHSHDHSDETEPALQTLIWKQIDFDNIRTLNEEEPDSGAKIVKKTWQQNLEAEPELVSDADEQLLMFVPFAGVLKLHAVLIRASASSSCPQTLKVYHNRDDLDFATASDLEPTQTLMVSQTNDVQELPVKRAKFGNTYNLSLFIEDNYGNDVTRVYWIGFKGEFTELNREPIEVLYEKAANPKDHELIAGIGERGGIGWGEAWDITSRMRGSIC</sequence>
<protein>
    <recommendedName>
        <fullName evidence="3">PITH domain-containing protein</fullName>
    </recommendedName>
</protein>
<dbReference type="SUPFAM" id="SSF49785">
    <property type="entry name" value="Galactose-binding domain-like"/>
    <property type="match status" value="1"/>
</dbReference>
<reference evidence="4 5" key="1">
    <citation type="submission" date="2024-09" db="EMBL/GenBank/DDBJ databases">
        <title>Rethinking Asexuality: The Enigmatic Case of Functional Sexual Genes in Lepraria (Stereocaulaceae).</title>
        <authorList>
            <person name="Doellman M."/>
            <person name="Sun Y."/>
            <person name="Barcenas-Pena A."/>
            <person name="Lumbsch H.T."/>
            <person name="Grewe F."/>
        </authorList>
    </citation>
    <scope>NUCLEOTIDE SEQUENCE [LARGE SCALE GENOMIC DNA]</scope>
    <source>
        <strain evidence="4 5">Grewe 0041</strain>
    </source>
</reference>
<gene>
    <name evidence="4" type="ORF">ABVK25_009520</name>
</gene>
<dbReference type="InterPro" id="IPR008979">
    <property type="entry name" value="Galactose-bd-like_sf"/>
</dbReference>
<evidence type="ECO:0000256" key="1">
    <source>
        <dbReference type="ARBA" id="ARBA00025788"/>
    </source>
</evidence>
<dbReference type="InterPro" id="IPR037047">
    <property type="entry name" value="PITH_dom_sf"/>
</dbReference>
<dbReference type="InterPro" id="IPR045099">
    <property type="entry name" value="PITH1-like"/>
</dbReference>
<dbReference type="Proteomes" id="UP001590951">
    <property type="component" value="Unassembled WGS sequence"/>
</dbReference>
<comment type="similarity">
    <text evidence="1">Belongs to the PITHD1 family.</text>
</comment>